<organism evidence="2 3">
    <name type="scientific">Artemia franciscana</name>
    <name type="common">Brine shrimp</name>
    <name type="synonym">Artemia sanfranciscana</name>
    <dbReference type="NCBI Taxonomy" id="6661"/>
    <lineage>
        <taxon>Eukaryota</taxon>
        <taxon>Metazoa</taxon>
        <taxon>Ecdysozoa</taxon>
        <taxon>Arthropoda</taxon>
        <taxon>Crustacea</taxon>
        <taxon>Branchiopoda</taxon>
        <taxon>Anostraca</taxon>
        <taxon>Artemiidae</taxon>
        <taxon>Artemia</taxon>
    </lineage>
</organism>
<dbReference type="InterPro" id="IPR040478">
    <property type="entry name" value="FKBP_N_2"/>
</dbReference>
<dbReference type="EMBL" id="JAVRJZ010000017">
    <property type="protein sequence ID" value="KAK2709095.1"/>
    <property type="molecule type" value="Genomic_DNA"/>
</dbReference>
<dbReference type="EMBL" id="JAVRJZ010000017">
    <property type="protein sequence ID" value="KAK2709094.1"/>
    <property type="molecule type" value="Genomic_DNA"/>
</dbReference>
<evidence type="ECO:0000259" key="1">
    <source>
        <dbReference type="Pfam" id="PF18023"/>
    </source>
</evidence>
<keyword evidence="3" id="KW-1185">Reference proteome</keyword>
<proteinExistence type="predicted"/>
<dbReference type="Gene3D" id="1.25.40.10">
    <property type="entry name" value="Tetratricopeptide repeat domain"/>
    <property type="match status" value="1"/>
</dbReference>
<dbReference type="InterPro" id="IPR050754">
    <property type="entry name" value="FKBP4/5/8-like"/>
</dbReference>
<name>A0AA88L5W1_ARTSF</name>
<dbReference type="Proteomes" id="UP001187531">
    <property type="component" value="Unassembled WGS sequence"/>
</dbReference>
<dbReference type="SUPFAM" id="SSF48452">
    <property type="entry name" value="TPR-like"/>
    <property type="match status" value="1"/>
</dbReference>
<evidence type="ECO:0000313" key="3">
    <source>
        <dbReference type="Proteomes" id="UP001187531"/>
    </source>
</evidence>
<dbReference type="PANTHER" id="PTHR46512">
    <property type="entry name" value="PEPTIDYLPROLYL ISOMERASE"/>
    <property type="match status" value="1"/>
</dbReference>
<gene>
    <name evidence="2" type="ORF">QYM36_012941</name>
</gene>
<feature type="domain" description="BDBT FKBP like N-terminal" evidence="1">
    <location>
        <begin position="14"/>
        <end position="127"/>
    </location>
</feature>
<dbReference type="EMBL" id="JAVRJZ010000017">
    <property type="protein sequence ID" value="KAK2709090.1"/>
    <property type="molecule type" value="Genomic_DNA"/>
</dbReference>
<evidence type="ECO:0000313" key="2">
    <source>
        <dbReference type="EMBL" id="KAK2709095.1"/>
    </source>
</evidence>
<accession>A0AA88L5W1</accession>
<dbReference type="EMBL" id="JAVRJZ010000017">
    <property type="protein sequence ID" value="KAK2709093.1"/>
    <property type="molecule type" value="Genomic_DNA"/>
</dbReference>
<sequence length="289" mass="33345">MNKTELSRKCPNITVVKKGECIEKPIWGSTCFISIHGIVSETVNTQWIRRTTEASEYLQKDCIQLVIGNGDTSIDRQIEEGLTRMWVGEKARLDLTLSPGELKYVLRSSKNDDLLELSIELTLEKIDSCEPLWRWNKDKLIGSAIVSKLRGNELFSAKRYVDAFFRYSIAAKYLTMVDPLSTDNDDAKIQLAAIRNNIAFVQHLYKNFEEVIFISSLVVDDYRDNIKARLRRAAAYIELQDYERAAKDLEVVFKVEKNNRDALRLAKDLSKRQKEFDLTMADKMKKLFS</sequence>
<protein>
    <recommendedName>
        <fullName evidence="1">BDBT FKBP like N-terminal domain-containing protein</fullName>
    </recommendedName>
</protein>
<dbReference type="InterPro" id="IPR011990">
    <property type="entry name" value="TPR-like_helical_dom_sf"/>
</dbReference>
<dbReference type="AlphaFoldDB" id="A0AA88L5W1"/>
<dbReference type="EMBL" id="JAVRJZ010000017">
    <property type="protein sequence ID" value="KAK2709091.1"/>
    <property type="molecule type" value="Genomic_DNA"/>
</dbReference>
<dbReference type="Pfam" id="PF18023">
    <property type="entry name" value="FKBP_N_2"/>
    <property type="match status" value="1"/>
</dbReference>
<dbReference type="EMBL" id="JAVRJZ010000017">
    <property type="protein sequence ID" value="KAK2709092.1"/>
    <property type="molecule type" value="Genomic_DNA"/>
</dbReference>
<reference evidence="2" key="1">
    <citation type="submission" date="2023-07" db="EMBL/GenBank/DDBJ databases">
        <title>Chromosome-level genome assembly of Artemia franciscana.</title>
        <authorList>
            <person name="Jo E."/>
        </authorList>
    </citation>
    <scope>NUCLEOTIDE SEQUENCE</scope>
    <source>
        <tissue evidence="2">Whole body</tissue>
    </source>
</reference>
<dbReference type="PANTHER" id="PTHR46512:SF10">
    <property type="entry name" value="FK506-BINDING PROTEIN-LIKE"/>
    <property type="match status" value="1"/>
</dbReference>
<comment type="caution">
    <text evidence="2">The sequence shown here is derived from an EMBL/GenBank/DDBJ whole genome shotgun (WGS) entry which is preliminary data.</text>
</comment>